<dbReference type="EMBL" id="MN738787">
    <property type="protein sequence ID" value="QHT36963.1"/>
    <property type="molecule type" value="Genomic_DNA"/>
</dbReference>
<reference evidence="1" key="1">
    <citation type="journal article" date="2020" name="Nature">
        <title>Giant virus diversity and host interactions through global metagenomics.</title>
        <authorList>
            <person name="Schulz F."/>
            <person name="Roux S."/>
            <person name="Paez-Espino D."/>
            <person name="Jungbluth S."/>
            <person name="Walsh D.A."/>
            <person name="Denef V.J."/>
            <person name="McMahon K.D."/>
            <person name="Konstantinidis K.T."/>
            <person name="Eloe-Fadrosh E.A."/>
            <person name="Kyrpides N.C."/>
            <person name="Woyke T."/>
        </authorList>
    </citation>
    <scope>NUCLEOTIDE SEQUENCE</scope>
    <source>
        <strain evidence="1">GVMAG-S-ERX555967-130</strain>
    </source>
</reference>
<name>A0A6C0F8L9_9ZZZZ</name>
<evidence type="ECO:0000313" key="1">
    <source>
        <dbReference type="EMBL" id="QHT36963.1"/>
    </source>
</evidence>
<organism evidence="1">
    <name type="scientific">viral metagenome</name>
    <dbReference type="NCBI Taxonomy" id="1070528"/>
    <lineage>
        <taxon>unclassified sequences</taxon>
        <taxon>metagenomes</taxon>
        <taxon>organismal metagenomes</taxon>
    </lineage>
</organism>
<sequence length="119" mass="14061">MDSDTIRNQMHAQFSEYSKEYIDAKMSKLETLNKSYSVSGWNVFFRKIQVDLIQSEIQKDTEIAKQRLTLAKISESEKGRAIPMDIIHEVSQYFTETDREHWRRRLQTVRKTAGKTSKE</sequence>
<accession>A0A6C0F8L9</accession>
<dbReference type="AlphaFoldDB" id="A0A6C0F8L9"/>
<proteinExistence type="predicted"/>
<protein>
    <submittedName>
        <fullName evidence="1">Uncharacterized protein</fullName>
    </submittedName>
</protein>